<evidence type="ECO:0000259" key="1">
    <source>
        <dbReference type="Pfam" id="PF20236"/>
    </source>
</evidence>
<dbReference type="HOGENOM" id="CLU_1595496_0_0_1"/>
<feature type="domain" description="DUF6593" evidence="1">
    <location>
        <begin position="9"/>
        <end position="133"/>
    </location>
</feature>
<dbReference type="Proteomes" id="UP000007431">
    <property type="component" value="Unassembled WGS sequence"/>
</dbReference>
<dbReference type="OrthoDB" id="3021178at2759"/>
<gene>
    <name evidence="2" type="ORF">SCHCODRAFT_84678</name>
</gene>
<dbReference type="RefSeq" id="XP_003035502.1">
    <property type="nucleotide sequence ID" value="XM_003035456.1"/>
</dbReference>
<evidence type="ECO:0000313" key="2">
    <source>
        <dbReference type="EMBL" id="EFJ00600.1"/>
    </source>
</evidence>
<organism evidence="3">
    <name type="scientific">Schizophyllum commune (strain H4-8 / FGSC 9210)</name>
    <name type="common">Split gill fungus</name>
    <dbReference type="NCBI Taxonomy" id="578458"/>
    <lineage>
        <taxon>Eukaryota</taxon>
        <taxon>Fungi</taxon>
        <taxon>Dikarya</taxon>
        <taxon>Basidiomycota</taxon>
        <taxon>Agaricomycotina</taxon>
        <taxon>Agaricomycetes</taxon>
        <taxon>Agaricomycetidae</taxon>
        <taxon>Agaricales</taxon>
        <taxon>Schizophyllaceae</taxon>
        <taxon>Schizophyllum</taxon>
    </lineage>
</organism>
<proteinExistence type="predicted"/>
<dbReference type="KEGG" id="scm:SCHCO_02604070"/>
<dbReference type="InParanoid" id="D8PUM2"/>
<dbReference type="EMBL" id="GL377303">
    <property type="protein sequence ID" value="EFJ00600.1"/>
    <property type="molecule type" value="Genomic_DNA"/>
</dbReference>
<dbReference type="InterPro" id="IPR046528">
    <property type="entry name" value="DUF6593"/>
</dbReference>
<dbReference type="AlphaFoldDB" id="D8PUM2"/>
<name>D8PUM2_SCHCM</name>
<keyword evidence="3" id="KW-1185">Reference proteome</keyword>
<dbReference type="Pfam" id="PF20236">
    <property type="entry name" value="DUF6593"/>
    <property type="match status" value="1"/>
</dbReference>
<dbReference type="VEuPathDB" id="FungiDB:SCHCODRAFT_02604070"/>
<sequence length="167" mass="18085">MDLTLSTSDIMETVFSDGTGRALYRTHTNHPAVPHETALYRVASESGGDLRVGQVTLAGIRDHLVVVNGLDVTPVKKKKLSASQTFTASNGRSYKWKSNAMGSFTLVDDETKEDIATYERHSVLSSQSNSLHIEPFTVVGQRSAECRKAGIRTCVVLLCSAGRRSGA</sequence>
<protein>
    <submittedName>
        <fullName evidence="2">Expressed protein</fullName>
    </submittedName>
</protein>
<accession>D8PUM2</accession>
<reference evidence="2 3" key="1">
    <citation type="journal article" date="2010" name="Nat. Biotechnol.">
        <title>Genome sequence of the model mushroom Schizophyllum commune.</title>
        <authorList>
            <person name="Ohm R.A."/>
            <person name="de Jong J.F."/>
            <person name="Lugones L.G."/>
            <person name="Aerts A."/>
            <person name="Kothe E."/>
            <person name="Stajich J.E."/>
            <person name="de Vries R.P."/>
            <person name="Record E."/>
            <person name="Levasseur A."/>
            <person name="Baker S.E."/>
            <person name="Bartholomew K.A."/>
            <person name="Coutinho P.M."/>
            <person name="Erdmann S."/>
            <person name="Fowler T.J."/>
            <person name="Gathman A.C."/>
            <person name="Lombard V."/>
            <person name="Henrissat B."/>
            <person name="Knabe N."/>
            <person name="Kuees U."/>
            <person name="Lilly W.W."/>
            <person name="Lindquist E."/>
            <person name="Lucas S."/>
            <person name="Magnuson J.K."/>
            <person name="Piumi F."/>
            <person name="Raudaskoski M."/>
            <person name="Salamov A."/>
            <person name="Schmutz J."/>
            <person name="Schwarze F.W.M.R."/>
            <person name="vanKuyk P.A."/>
            <person name="Horton J.S."/>
            <person name="Grigoriev I.V."/>
            <person name="Woesten H.A.B."/>
        </authorList>
    </citation>
    <scope>NUCLEOTIDE SEQUENCE [LARGE SCALE GENOMIC DNA]</scope>
    <source>
        <strain evidence="3">H4-8 / FGSC 9210</strain>
    </source>
</reference>
<evidence type="ECO:0000313" key="3">
    <source>
        <dbReference type="Proteomes" id="UP000007431"/>
    </source>
</evidence>
<dbReference type="GeneID" id="9594943"/>